<dbReference type="PRINTS" id="PR00721">
    <property type="entry name" value="STOMATIN"/>
</dbReference>
<dbReference type="Proteomes" id="UP001497525">
    <property type="component" value="Unassembled WGS sequence"/>
</dbReference>
<dbReference type="InterPro" id="IPR043202">
    <property type="entry name" value="Band-7_stomatin-like"/>
</dbReference>
<feature type="domain" description="Band 7" evidence="3">
    <location>
        <begin position="58"/>
        <end position="220"/>
    </location>
</feature>
<comment type="similarity">
    <text evidence="1">Belongs to the band 7/mec-2 family.</text>
</comment>
<reference evidence="4" key="1">
    <citation type="submission" date="2024-06" db="EMBL/GenBank/DDBJ databases">
        <authorList>
            <person name="Liu X."/>
            <person name="Lenzi L."/>
            <person name="Haldenby T S."/>
            <person name="Uol C."/>
        </authorList>
    </citation>
    <scope>NUCLEOTIDE SEQUENCE</scope>
</reference>
<accession>A0AAV2U1X5</accession>
<comment type="caution">
    <text evidence="4">The sequence shown here is derived from an EMBL/GenBank/DDBJ whole genome shotgun (WGS) entry which is preliminary data.</text>
</comment>
<dbReference type="PANTHER" id="PTHR10264:SF19">
    <property type="entry name" value="AT06885P-RELATED"/>
    <property type="match status" value="1"/>
</dbReference>
<keyword evidence="2" id="KW-0472">Membrane</keyword>
<evidence type="ECO:0000259" key="3">
    <source>
        <dbReference type="SMART" id="SM00244"/>
    </source>
</evidence>
<dbReference type="GO" id="GO:0009898">
    <property type="term" value="C:cytoplasmic side of plasma membrane"/>
    <property type="evidence" value="ECO:0007669"/>
    <property type="project" value="UniProtKB-ARBA"/>
</dbReference>
<dbReference type="PANTHER" id="PTHR10264">
    <property type="entry name" value="BAND 7 PROTEIN-RELATED"/>
    <property type="match status" value="1"/>
</dbReference>
<sequence>MSKKISTITDEECGLQESSHQRIKQWEDDEGGPGFFGFVLILLSIILFVVTLPVAIFFSFKIIKTYERAVVLRLGKLARRNGNPVLGAGVQFILPCIDDILRVDLRTRTVNIPPQDVLTRDAVTVNVDAIVYMRVVEPAYALLRVEDASKSAELLAVSMLRTVFGSYELVHVLTARDEIDARLQQLLDEATDAWGIRVERVEIKDVSLPQDMQRAMAAEAQATRAARAKVIAAQGELDASETLRLAASQMAVCPTALQLRYLQTLATIATEQNSTIIFPLPIELLSAFNPKKNN</sequence>
<evidence type="ECO:0000256" key="2">
    <source>
        <dbReference type="SAM" id="Phobius"/>
    </source>
</evidence>
<evidence type="ECO:0000313" key="4">
    <source>
        <dbReference type="EMBL" id="CAL5141615.1"/>
    </source>
</evidence>
<keyword evidence="2" id="KW-1133">Transmembrane helix</keyword>
<feature type="transmembrane region" description="Helical" evidence="2">
    <location>
        <begin position="35"/>
        <end position="58"/>
    </location>
</feature>
<evidence type="ECO:0000313" key="5">
    <source>
        <dbReference type="Proteomes" id="UP001497525"/>
    </source>
</evidence>
<dbReference type="InterPro" id="IPR001107">
    <property type="entry name" value="Band_7"/>
</dbReference>
<proteinExistence type="inferred from homology"/>
<dbReference type="InterPro" id="IPR001972">
    <property type="entry name" value="Stomatin_HflK_fam"/>
</dbReference>
<name>A0AAV2U1X5_CALDB</name>
<dbReference type="Pfam" id="PF01145">
    <property type="entry name" value="Band_7"/>
    <property type="match status" value="1"/>
</dbReference>
<dbReference type="SUPFAM" id="SSF117892">
    <property type="entry name" value="Band 7/SPFH domain"/>
    <property type="match status" value="1"/>
</dbReference>
<protein>
    <recommendedName>
        <fullName evidence="3">Band 7 domain-containing protein</fullName>
    </recommendedName>
</protein>
<dbReference type="SMART" id="SM00244">
    <property type="entry name" value="PHB"/>
    <property type="match status" value="1"/>
</dbReference>
<dbReference type="FunFam" id="3.30.479.30:FF:000004">
    <property type="entry name" value="Putative membrane protease family, stomatin"/>
    <property type="match status" value="1"/>
</dbReference>
<dbReference type="InterPro" id="IPR036013">
    <property type="entry name" value="Band_7/SPFH_dom_sf"/>
</dbReference>
<keyword evidence="2" id="KW-0812">Transmembrane</keyword>
<dbReference type="AlphaFoldDB" id="A0AAV2U1X5"/>
<organism evidence="4 5">
    <name type="scientific">Calicophoron daubneyi</name>
    <name type="common">Rumen fluke</name>
    <name type="synonym">Paramphistomum daubneyi</name>
    <dbReference type="NCBI Taxonomy" id="300641"/>
    <lineage>
        <taxon>Eukaryota</taxon>
        <taxon>Metazoa</taxon>
        <taxon>Spiralia</taxon>
        <taxon>Lophotrochozoa</taxon>
        <taxon>Platyhelminthes</taxon>
        <taxon>Trematoda</taxon>
        <taxon>Digenea</taxon>
        <taxon>Plagiorchiida</taxon>
        <taxon>Pronocephalata</taxon>
        <taxon>Paramphistomoidea</taxon>
        <taxon>Paramphistomidae</taxon>
        <taxon>Calicophoron</taxon>
    </lineage>
</organism>
<dbReference type="Gene3D" id="6.10.250.2090">
    <property type="match status" value="1"/>
</dbReference>
<dbReference type="EMBL" id="CAXLJL010000911">
    <property type="protein sequence ID" value="CAL5141615.1"/>
    <property type="molecule type" value="Genomic_DNA"/>
</dbReference>
<gene>
    <name evidence="4" type="ORF">CDAUBV1_LOCUS16894</name>
</gene>
<dbReference type="Gene3D" id="3.30.479.30">
    <property type="entry name" value="Band 7 domain"/>
    <property type="match status" value="1"/>
</dbReference>
<evidence type="ECO:0000256" key="1">
    <source>
        <dbReference type="ARBA" id="ARBA00008164"/>
    </source>
</evidence>